<name>A0A8J6CZJ0_9ROSI</name>
<organism evidence="1 2">
    <name type="scientific">Gossypium anomalum</name>
    <dbReference type="NCBI Taxonomy" id="47600"/>
    <lineage>
        <taxon>Eukaryota</taxon>
        <taxon>Viridiplantae</taxon>
        <taxon>Streptophyta</taxon>
        <taxon>Embryophyta</taxon>
        <taxon>Tracheophyta</taxon>
        <taxon>Spermatophyta</taxon>
        <taxon>Magnoliopsida</taxon>
        <taxon>eudicotyledons</taxon>
        <taxon>Gunneridae</taxon>
        <taxon>Pentapetalae</taxon>
        <taxon>rosids</taxon>
        <taxon>malvids</taxon>
        <taxon>Malvales</taxon>
        <taxon>Malvaceae</taxon>
        <taxon>Malvoideae</taxon>
        <taxon>Gossypium</taxon>
    </lineage>
</organism>
<keyword evidence="2" id="KW-1185">Reference proteome</keyword>
<accession>A0A8J6CZJ0</accession>
<evidence type="ECO:0000313" key="2">
    <source>
        <dbReference type="Proteomes" id="UP000701853"/>
    </source>
</evidence>
<dbReference type="Proteomes" id="UP000701853">
    <property type="component" value="Chromosome 6"/>
</dbReference>
<evidence type="ECO:0000313" key="1">
    <source>
        <dbReference type="EMBL" id="KAG8490344.1"/>
    </source>
</evidence>
<dbReference type="OrthoDB" id="10393838at2759"/>
<proteinExistence type="predicted"/>
<gene>
    <name evidence="1" type="ORF">CXB51_016097</name>
</gene>
<protein>
    <submittedName>
        <fullName evidence="1">Uncharacterized protein</fullName>
    </submittedName>
</protein>
<reference evidence="1 2" key="1">
    <citation type="journal article" date="2021" name="bioRxiv">
        <title>The Gossypium anomalum genome as a resource for cotton improvement and evolutionary analysis of hybrid incompatibility.</title>
        <authorList>
            <person name="Grover C.E."/>
            <person name="Yuan D."/>
            <person name="Arick M.A."/>
            <person name="Miller E.R."/>
            <person name="Hu G."/>
            <person name="Peterson D.G."/>
            <person name="Wendel J.F."/>
            <person name="Udall J.A."/>
        </authorList>
    </citation>
    <scope>NUCLEOTIDE SEQUENCE [LARGE SCALE GENOMIC DNA]</scope>
    <source>
        <strain evidence="1">JFW-Udall</strain>
        <tissue evidence="1">Leaf</tissue>
    </source>
</reference>
<comment type="caution">
    <text evidence="1">The sequence shown here is derived from an EMBL/GenBank/DDBJ whole genome shotgun (WGS) entry which is preliminary data.</text>
</comment>
<sequence>MESNAAVQAWVEITQQKKGDSLTEGYISELWDFTHISVTQNNLQEIKEIWDQWDDKFQIDKAYSRAVTVPTFLKKLMNIKGMNEQWVPPESSKKVTPVPAILAETFRSLNACRRTGEDYSPLKELASTPRRDDIIEGK</sequence>
<dbReference type="EMBL" id="JAHUZN010000006">
    <property type="protein sequence ID" value="KAG8490344.1"/>
    <property type="molecule type" value="Genomic_DNA"/>
</dbReference>
<dbReference type="AlphaFoldDB" id="A0A8J6CZJ0"/>